<dbReference type="Gene3D" id="3.30.70.270">
    <property type="match status" value="2"/>
</dbReference>
<feature type="region of interest" description="Disordered" evidence="1">
    <location>
        <begin position="208"/>
        <end position="260"/>
    </location>
</feature>
<evidence type="ECO:0000313" key="3">
    <source>
        <dbReference type="EMBL" id="GFA32497.1"/>
    </source>
</evidence>
<dbReference type="InterPro" id="IPR000477">
    <property type="entry name" value="RT_dom"/>
</dbReference>
<feature type="domain" description="Reverse transcriptase" evidence="2">
    <location>
        <begin position="370"/>
        <end position="561"/>
    </location>
</feature>
<reference evidence="3" key="1">
    <citation type="journal article" date="2019" name="Sci. Rep.">
        <title>Draft genome of Tanacetum cinerariifolium, the natural source of mosquito coil.</title>
        <authorList>
            <person name="Yamashiro T."/>
            <person name="Shiraishi A."/>
            <person name="Satake H."/>
            <person name="Nakayama K."/>
        </authorList>
    </citation>
    <scope>NUCLEOTIDE SEQUENCE</scope>
</reference>
<gene>
    <name evidence="3" type="ORF">Tci_604469</name>
</gene>
<dbReference type="Gene3D" id="3.10.10.10">
    <property type="entry name" value="HIV Type 1 Reverse Transcriptase, subunit A, domain 1"/>
    <property type="match status" value="1"/>
</dbReference>
<dbReference type="CDD" id="cd01647">
    <property type="entry name" value="RT_LTR"/>
    <property type="match status" value="1"/>
</dbReference>
<dbReference type="Pfam" id="PF00078">
    <property type="entry name" value="RVT_1"/>
    <property type="match status" value="1"/>
</dbReference>
<protein>
    <submittedName>
        <fullName evidence="3">Reverse transcriptase</fullName>
    </submittedName>
</protein>
<evidence type="ECO:0000259" key="2">
    <source>
        <dbReference type="PROSITE" id="PS50878"/>
    </source>
</evidence>
<dbReference type="InterPro" id="IPR005162">
    <property type="entry name" value="Retrotrans_gag_dom"/>
</dbReference>
<organism evidence="3">
    <name type="scientific">Tanacetum cinerariifolium</name>
    <name type="common">Dalmatian daisy</name>
    <name type="synonym">Chrysanthemum cinerariifolium</name>
    <dbReference type="NCBI Taxonomy" id="118510"/>
    <lineage>
        <taxon>Eukaryota</taxon>
        <taxon>Viridiplantae</taxon>
        <taxon>Streptophyta</taxon>
        <taxon>Embryophyta</taxon>
        <taxon>Tracheophyta</taxon>
        <taxon>Spermatophyta</taxon>
        <taxon>Magnoliopsida</taxon>
        <taxon>eudicotyledons</taxon>
        <taxon>Gunneridae</taxon>
        <taxon>Pentapetalae</taxon>
        <taxon>asterids</taxon>
        <taxon>campanulids</taxon>
        <taxon>Asterales</taxon>
        <taxon>Asteraceae</taxon>
        <taxon>Asteroideae</taxon>
        <taxon>Anthemideae</taxon>
        <taxon>Anthemidinae</taxon>
        <taxon>Tanacetum</taxon>
    </lineage>
</organism>
<keyword evidence="3" id="KW-0808">Transferase</keyword>
<keyword evidence="3" id="KW-0548">Nucleotidyltransferase</keyword>
<dbReference type="Pfam" id="PF03732">
    <property type="entry name" value="Retrotrans_gag"/>
    <property type="match status" value="1"/>
</dbReference>
<keyword evidence="3" id="KW-0695">RNA-directed DNA polymerase</keyword>
<dbReference type="GO" id="GO:0003964">
    <property type="term" value="F:RNA-directed DNA polymerase activity"/>
    <property type="evidence" value="ECO:0007669"/>
    <property type="project" value="UniProtKB-KW"/>
</dbReference>
<feature type="compositionally biased region" description="Polar residues" evidence="1">
    <location>
        <begin position="239"/>
        <end position="260"/>
    </location>
</feature>
<feature type="compositionally biased region" description="Low complexity" evidence="1">
    <location>
        <begin position="220"/>
        <end position="238"/>
    </location>
</feature>
<dbReference type="PANTHER" id="PTHR24559">
    <property type="entry name" value="TRANSPOSON TY3-I GAG-POL POLYPROTEIN"/>
    <property type="match status" value="1"/>
</dbReference>
<dbReference type="AlphaFoldDB" id="A0A699JGC9"/>
<dbReference type="InterPro" id="IPR043128">
    <property type="entry name" value="Rev_trsase/Diguanyl_cyclase"/>
</dbReference>
<name>A0A699JGC9_TANCI</name>
<proteinExistence type="predicted"/>
<dbReference type="PROSITE" id="PS50878">
    <property type="entry name" value="RT_POL"/>
    <property type="match status" value="1"/>
</dbReference>
<comment type="caution">
    <text evidence="3">The sequence shown here is derived from an EMBL/GenBank/DDBJ whole genome shotgun (WGS) entry which is preliminary data.</text>
</comment>
<dbReference type="InterPro" id="IPR053134">
    <property type="entry name" value="RNA-dir_DNA_polymerase"/>
</dbReference>
<feature type="non-terminal residue" evidence="3">
    <location>
        <position position="585"/>
    </location>
</feature>
<dbReference type="InterPro" id="IPR043502">
    <property type="entry name" value="DNA/RNA_pol_sf"/>
</dbReference>
<evidence type="ECO:0000256" key="1">
    <source>
        <dbReference type="SAM" id="MobiDB-lite"/>
    </source>
</evidence>
<dbReference type="EMBL" id="BKCJ010404775">
    <property type="protein sequence ID" value="GFA32497.1"/>
    <property type="molecule type" value="Genomic_DNA"/>
</dbReference>
<accession>A0A699JGC9</accession>
<dbReference type="SUPFAM" id="SSF56672">
    <property type="entry name" value="DNA/RNA polymerases"/>
    <property type="match status" value="1"/>
</dbReference>
<sequence>MVTNLLPFTPGWKAGLASYKFEGDALSWWKAFKQANGGEAYVETLSWKDFREILFLQYFPMSEQQKYEKEYHTIRQREDELTGEFMKQFLRLAGFVGKKACPPEEQAKHFKWAFCDWILDRIVNTEFTDMAQVANVGRNIELLRERGGKKIIRGISIRGEMMVGVMTGRVVANAGRNIELLRERGGSNNKMNHDGDCIQLAAKNNNQKGYNQRRQGGNSGQKSYQQNQNQQYNRSSGSLSQKGYTNYASSPPSKNNNQKGYNQRRACYRITGACFSCGLTGHMAKDYPKNGGSGSKGNGNDKQLAAKGKVFSLTRDQAANSSEELPGIPPEREVEFGIELVLGTQRISKASYRMASIELKELKEKLQELLDLGFIRPSVSPWGAHVLFVKKKDGSMRLCINYRELNRVTIRNRYPLPRIDDLFDQLQGAKCFSKIDLRSSYHQLRVKDRDIPKTTFRTRYVHYEFLVMPFGFTNALAVFIDLMHHIFHEYLDKFIIVFIDNILVYSKTKEEHEEHLRQVAFLGHIVSADGNTMDPAKVEAITKWPRPKTVTEIRSFLGLASYYRRFVEGFSRLDLPLTKLMRKGE</sequence>
<dbReference type="PANTHER" id="PTHR24559:SF444">
    <property type="entry name" value="REVERSE TRANSCRIPTASE DOMAIN-CONTAINING PROTEIN"/>
    <property type="match status" value="1"/>
</dbReference>